<evidence type="ECO:0000256" key="3">
    <source>
        <dbReference type="ARBA" id="ARBA00022692"/>
    </source>
</evidence>
<comment type="caution">
    <text evidence="7">The sequence shown here is derived from an EMBL/GenBank/DDBJ whole genome shotgun (WGS) entry which is preliminary data.</text>
</comment>
<accession>A0A2H0DTU8</accession>
<name>A0A2H0DTU8_9BACT</name>
<dbReference type="InterPro" id="IPR045584">
    <property type="entry name" value="Pilin-like"/>
</dbReference>
<evidence type="ECO:0008006" key="9">
    <source>
        <dbReference type="Google" id="ProtNLM"/>
    </source>
</evidence>
<organism evidence="7 8">
    <name type="scientific">Candidatus Collierbacteria bacterium CG22_combo_CG10-13_8_21_14_all_43_12</name>
    <dbReference type="NCBI Taxonomy" id="1974537"/>
    <lineage>
        <taxon>Bacteria</taxon>
        <taxon>Candidatus Collieribacteriota</taxon>
    </lineage>
</organism>
<evidence type="ECO:0000256" key="2">
    <source>
        <dbReference type="ARBA" id="ARBA00022481"/>
    </source>
</evidence>
<keyword evidence="5 6" id="KW-0472">Membrane</keyword>
<keyword evidence="4 6" id="KW-1133">Transmembrane helix</keyword>
<dbReference type="Gene3D" id="3.30.700.10">
    <property type="entry name" value="Glycoprotein, Type 4 Pilin"/>
    <property type="match status" value="1"/>
</dbReference>
<dbReference type="AlphaFoldDB" id="A0A2H0DTU8"/>
<proteinExistence type="predicted"/>
<dbReference type="PANTHER" id="PTHR30093:SF44">
    <property type="entry name" value="TYPE II SECRETION SYSTEM CORE PROTEIN G"/>
    <property type="match status" value="1"/>
</dbReference>
<evidence type="ECO:0000313" key="7">
    <source>
        <dbReference type="EMBL" id="PIP85288.1"/>
    </source>
</evidence>
<feature type="transmembrane region" description="Helical" evidence="6">
    <location>
        <begin position="12"/>
        <end position="31"/>
    </location>
</feature>
<evidence type="ECO:0000256" key="6">
    <source>
        <dbReference type="SAM" id="Phobius"/>
    </source>
</evidence>
<dbReference type="Pfam" id="PF07963">
    <property type="entry name" value="N_methyl"/>
    <property type="match status" value="1"/>
</dbReference>
<dbReference type="Proteomes" id="UP000231136">
    <property type="component" value="Unassembled WGS sequence"/>
</dbReference>
<keyword evidence="3 6" id="KW-0812">Transmembrane</keyword>
<dbReference type="GO" id="GO:0016020">
    <property type="term" value="C:membrane"/>
    <property type="evidence" value="ECO:0007669"/>
    <property type="project" value="UniProtKB-SubCell"/>
</dbReference>
<evidence type="ECO:0000256" key="4">
    <source>
        <dbReference type="ARBA" id="ARBA00022989"/>
    </source>
</evidence>
<dbReference type="SUPFAM" id="SSF54523">
    <property type="entry name" value="Pili subunits"/>
    <property type="match status" value="1"/>
</dbReference>
<evidence type="ECO:0000313" key="8">
    <source>
        <dbReference type="Proteomes" id="UP000231136"/>
    </source>
</evidence>
<dbReference type="NCBIfam" id="TIGR02532">
    <property type="entry name" value="IV_pilin_GFxxxE"/>
    <property type="match status" value="1"/>
</dbReference>
<keyword evidence="2" id="KW-0488">Methylation</keyword>
<dbReference type="InterPro" id="IPR012902">
    <property type="entry name" value="N_methyl_site"/>
</dbReference>
<dbReference type="EMBL" id="PCTR01000142">
    <property type="protein sequence ID" value="PIP85288.1"/>
    <property type="molecule type" value="Genomic_DNA"/>
</dbReference>
<evidence type="ECO:0000256" key="5">
    <source>
        <dbReference type="ARBA" id="ARBA00023136"/>
    </source>
</evidence>
<comment type="subcellular location">
    <subcellularLocation>
        <location evidence="1">Membrane</location>
        <topology evidence="1">Single-pass membrane protein</topology>
    </subcellularLocation>
</comment>
<dbReference type="PANTHER" id="PTHR30093">
    <property type="entry name" value="GENERAL SECRETION PATHWAY PROTEIN G"/>
    <property type="match status" value="1"/>
</dbReference>
<evidence type="ECO:0000256" key="1">
    <source>
        <dbReference type="ARBA" id="ARBA00004167"/>
    </source>
</evidence>
<sequence length="172" mass="19071">MKKMKGFTLMEIMIVIALIMILSVVGIGAFMQSTVKSRDTQRKSNLNQIGKAAEAFYTDVGHYPLSDDVNTDRLYCYDQGVDTVCPGTKLYNLIDSTMIIYLDVPKDSDVSRKYVYESSSDGYSLYAALENSQDRDLLLNGDGSVNQNPWGISCGSVQCNYKITETGLVKSI</sequence>
<reference evidence="7 8" key="1">
    <citation type="submission" date="2017-09" db="EMBL/GenBank/DDBJ databases">
        <title>Depth-based differentiation of microbial function through sediment-hosted aquifers and enrichment of novel symbionts in the deep terrestrial subsurface.</title>
        <authorList>
            <person name="Probst A.J."/>
            <person name="Ladd B."/>
            <person name="Jarett J.K."/>
            <person name="Geller-Mcgrath D.E."/>
            <person name="Sieber C.M."/>
            <person name="Emerson J.B."/>
            <person name="Anantharaman K."/>
            <person name="Thomas B.C."/>
            <person name="Malmstrom R."/>
            <person name="Stieglmeier M."/>
            <person name="Klingl A."/>
            <person name="Woyke T."/>
            <person name="Ryan C.M."/>
            <person name="Banfield J.F."/>
        </authorList>
    </citation>
    <scope>NUCLEOTIDE SEQUENCE [LARGE SCALE GENOMIC DNA]</scope>
    <source>
        <strain evidence="7">CG22_combo_CG10-13_8_21_14_all_43_12</strain>
    </source>
</reference>
<protein>
    <recommendedName>
        <fullName evidence="9">Type II secretion system protein GspG C-terminal domain-containing protein</fullName>
    </recommendedName>
</protein>
<gene>
    <name evidence="7" type="ORF">COW83_04985</name>
</gene>